<evidence type="ECO:0000313" key="1">
    <source>
        <dbReference type="EnsemblMetazoa" id="AMAM012995-PA"/>
    </source>
</evidence>
<dbReference type="EnsemblMetazoa" id="AMAM012995-RA">
    <property type="protein sequence ID" value="AMAM012995-PA"/>
    <property type="gene ID" value="AMAM012995"/>
</dbReference>
<protein>
    <submittedName>
        <fullName evidence="1">Uncharacterized protein</fullName>
    </submittedName>
</protein>
<dbReference type="AlphaFoldDB" id="A0A182STC4"/>
<keyword evidence="2" id="KW-1185">Reference proteome</keyword>
<sequence length="169" mass="19029">VLLGSRLGHFLLPTKLDPAIFTAIAERSTGTEAECLRKWYSTRCPRTGPTEREQLAGQDGAGCYYWLATDYRKLDRAEWALEAARLRELLERRIDEALRSAEAQETSFEDGLDGEQFCDNLKRLKTRAIAREIEKGLGKWIVRTGRAVIDLGWAVVFVTRTTIPVIASG</sequence>
<reference evidence="2" key="1">
    <citation type="submission" date="2013-09" db="EMBL/GenBank/DDBJ databases">
        <title>The Genome Sequence of Anopheles maculatus species B.</title>
        <authorList>
            <consortium name="The Broad Institute Genomics Platform"/>
            <person name="Neafsey D.E."/>
            <person name="Besansky N."/>
            <person name="Howell P."/>
            <person name="Walton C."/>
            <person name="Young S.K."/>
            <person name="Zeng Q."/>
            <person name="Gargeya S."/>
            <person name="Fitzgerald M."/>
            <person name="Haas B."/>
            <person name="Abouelleil A."/>
            <person name="Allen A.W."/>
            <person name="Alvarado L."/>
            <person name="Arachchi H.M."/>
            <person name="Berlin A.M."/>
            <person name="Chapman S.B."/>
            <person name="Gainer-Dewar J."/>
            <person name="Goldberg J."/>
            <person name="Griggs A."/>
            <person name="Gujja S."/>
            <person name="Hansen M."/>
            <person name="Howarth C."/>
            <person name="Imamovic A."/>
            <person name="Ireland A."/>
            <person name="Larimer J."/>
            <person name="McCowan C."/>
            <person name="Murphy C."/>
            <person name="Pearson M."/>
            <person name="Poon T.W."/>
            <person name="Priest M."/>
            <person name="Roberts A."/>
            <person name="Saif S."/>
            <person name="Shea T."/>
            <person name="Sisk P."/>
            <person name="Sykes S."/>
            <person name="Wortman J."/>
            <person name="Nusbaum C."/>
            <person name="Birren B."/>
        </authorList>
    </citation>
    <scope>NUCLEOTIDE SEQUENCE [LARGE SCALE GENOMIC DNA]</scope>
    <source>
        <strain evidence="2">maculatus3</strain>
    </source>
</reference>
<dbReference type="Proteomes" id="UP000075901">
    <property type="component" value="Unassembled WGS sequence"/>
</dbReference>
<dbReference type="VEuPathDB" id="VectorBase:AMAM012995"/>
<accession>A0A182STC4</accession>
<organism evidence="1 2">
    <name type="scientific">Anopheles maculatus</name>
    <dbReference type="NCBI Taxonomy" id="74869"/>
    <lineage>
        <taxon>Eukaryota</taxon>
        <taxon>Metazoa</taxon>
        <taxon>Ecdysozoa</taxon>
        <taxon>Arthropoda</taxon>
        <taxon>Hexapoda</taxon>
        <taxon>Insecta</taxon>
        <taxon>Pterygota</taxon>
        <taxon>Neoptera</taxon>
        <taxon>Endopterygota</taxon>
        <taxon>Diptera</taxon>
        <taxon>Nematocera</taxon>
        <taxon>Culicoidea</taxon>
        <taxon>Culicidae</taxon>
        <taxon>Anophelinae</taxon>
        <taxon>Anopheles</taxon>
        <taxon>Anopheles maculatus group</taxon>
    </lineage>
</organism>
<proteinExistence type="predicted"/>
<name>A0A182STC4_9DIPT</name>
<reference evidence="1" key="2">
    <citation type="submission" date="2020-05" db="UniProtKB">
        <authorList>
            <consortium name="EnsemblMetazoa"/>
        </authorList>
    </citation>
    <scope>IDENTIFICATION</scope>
    <source>
        <strain evidence="1">maculatus3</strain>
    </source>
</reference>
<evidence type="ECO:0000313" key="2">
    <source>
        <dbReference type="Proteomes" id="UP000075901"/>
    </source>
</evidence>